<dbReference type="RefSeq" id="WP_117536168.1">
    <property type="nucleotide sequence ID" value="NZ_CP060636.1"/>
</dbReference>
<dbReference type="GO" id="GO:0016887">
    <property type="term" value="F:ATP hydrolysis activity"/>
    <property type="evidence" value="ECO:0007669"/>
    <property type="project" value="InterPro"/>
</dbReference>
<evidence type="ECO:0000259" key="4">
    <source>
        <dbReference type="PROSITE" id="PS50893"/>
    </source>
</evidence>
<sequence length="349" mass="39640">MAKLELQHIQKHFGKVNAVNDFSLRLNEKAFVVLAGPSGCGKTTLLQLIAGLLPADSGRIILNDTDITTTEPGKRKIAMVFQEAALFPHLNVYENIAFGLAYQGMKEADIHTAVHQMAEMLSIDELLDRAANTLSGGQMQRVAIARALIRQPDLFLMDEPLSSLDASLKSKLRIEIAQLYQRSNATFLYVTHDQMEAMTLATVLIIMKDGVIQQVGKPRDLYHDPCNLFVANFLGRYGINQFHGCIQHHTLYCMQKRKVLDFQIEDQEVYVCVRPQDIHEDAQGEIGRIILIEDIGDEIYYHVLVNGTTIIMKHTHEREYQMDEEIHIGFHWVDALYFHSNTEERVHIG</sequence>
<dbReference type="InterPro" id="IPR012340">
    <property type="entry name" value="NA-bd_OB-fold"/>
</dbReference>
<dbReference type="Gene3D" id="2.40.50.100">
    <property type="match status" value="1"/>
</dbReference>
<evidence type="ECO:0000256" key="3">
    <source>
        <dbReference type="ARBA" id="ARBA00022840"/>
    </source>
</evidence>
<keyword evidence="3 5" id="KW-0067">ATP-binding</keyword>
<dbReference type="InterPro" id="IPR008995">
    <property type="entry name" value="Mo/tungstate-bd_C_term_dom"/>
</dbReference>
<dbReference type="PANTHER" id="PTHR43875:SF1">
    <property type="entry name" value="OSMOPROTECTIVE COMPOUNDS UPTAKE ATP-BINDING PROTEIN GGTA"/>
    <property type="match status" value="1"/>
</dbReference>
<reference evidence="5 6" key="1">
    <citation type="submission" date="2020-08" db="EMBL/GenBank/DDBJ databases">
        <authorList>
            <person name="Liu C."/>
            <person name="Sun Q."/>
        </authorList>
    </citation>
    <scope>NUCLEOTIDE SEQUENCE [LARGE SCALE GENOMIC DNA]</scope>
    <source>
        <strain evidence="5 6">NSJ-61</strain>
    </source>
</reference>
<dbReference type="InterPro" id="IPR047641">
    <property type="entry name" value="ABC_transpr_MalK/UgpC-like"/>
</dbReference>
<accession>A0A7G9GJ86</accession>
<evidence type="ECO:0000256" key="1">
    <source>
        <dbReference type="ARBA" id="ARBA00022448"/>
    </source>
</evidence>
<protein>
    <submittedName>
        <fullName evidence="5">ABC transporter ATP-binding protein</fullName>
    </submittedName>
</protein>
<organism evidence="5 6">
    <name type="scientific">[Eubacterium] hominis</name>
    <dbReference type="NCBI Taxonomy" id="2764325"/>
    <lineage>
        <taxon>Bacteria</taxon>
        <taxon>Bacillati</taxon>
        <taxon>Bacillota</taxon>
        <taxon>Erysipelotrichia</taxon>
        <taxon>Erysipelotrichales</taxon>
        <taxon>Erysipelotrichaceae</taxon>
        <taxon>Amedibacillus</taxon>
    </lineage>
</organism>
<keyword evidence="1" id="KW-0813">Transport</keyword>
<dbReference type="PROSITE" id="PS50893">
    <property type="entry name" value="ABC_TRANSPORTER_2"/>
    <property type="match status" value="1"/>
</dbReference>
<keyword evidence="6" id="KW-1185">Reference proteome</keyword>
<dbReference type="SUPFAM" id="SSF50331">
    <property type="entry name" value="MOP-like"/>
    <property type="match status" value="1"/>
</dbReference>
<dbReference type="FunFam" id="3.40.50.300:FF:000042">
    <property type="entry name" value="Maltose/maltodextrin ABC transporter, ATP-binding protein"/>
    <property type="match status" value="1"/>
</dbReference>
<keyword evidence="2" id="KW-0547">Nucleotide-binding</keyword>
<dbReference type="InterPro" id="IPR003593">
    <property type="entry name" value="AAA+_ATPase"/>
</dbReference>
<proteinExistence type="predicted"/>
<dbReference type="InterPro" id="IPR003439">
    <property type="entry name" value="ABC_transporter-like_ATP-bd"/>
</dbReference>
<evidence type="ECO:0000313" key="6">
    <source>
        <dbReference type="Proteomes" id="UP000515856"/>
    </source>
</evidence>
<dbReference type="Gene3D" id="2.40.50.140">
    <property type="entry name" value="Nucleic acid-binding proteins"/>
    <property type="match status" value="1"/>
</dbReference>
<evidence type="ECO:0000313" key="5">
    <source>
        <dbReference type="EMBL" id="QNM10868.1"/>
    </source>
</evidence>
<dbReference type="Pfam" id="PF00005">
    <property type="entry name" value="ABC_tran"/>
    <property type="match status" value="1"/>
</dbReference>
<dbReference type="InterPro" id="IPR027417">
    <property type="entry name" value="P-loop_NTPase"/>
</dbReference>
<dbReference type="SMART" id="SM00382">
    <property type="entry name" value="AAA"/>
    <property type="match status" value="1"/>
</dbReference>
<dbReference type="GO" id="GO:0140359">
    <property type="term" value="F:ABC-type transporter activity"/>
    <property type="evidence" value="ECO:0007669"/>
    <property type="project" value="UniProtKB-ARBA"/>
</dbReference>
<dbReference type="PROSITE" id="PS00211">
    <property type="entry name" value="ABC_TRANSPORTER_1"/>
    <property type="match status" value="1"/>
</dbReference>
<dbReference type="PANTHER" id="PTHR43875">
    <property type="entry name" value="MALTODEXTRIN IMPORT ATP-BINDING PROTEIN MSMX"/>
    <property type="match status" value="1"/>
</dbReference>
<dbReference type="InterPro" id="IPR017871">
    <property type="entry name" value="ABC_transporter-like_CS"/>
</dbReference>
<dbReference type="Proteomes" id="UP000515856">
    <property type="component" value="Chromosome"/>
</dbReference>
<dbReference type="GO" id="GO:0055052">
    <property type="term" value="C:ATP-binding cassette (ABC) transporter complex, substrate-binding subunit-containing"/>
    <property type="evidence" value="ECO:0007669"/>
    <property type="project" value="TreeGrafter"/>
</dbReference>
<dbReference type="GO" id="GO:0005524">
    <property type="term" value="F:ATP binding"/>
    <property type="evidence" value="ECO:0007669"/>
    <property type="project" value="UniProtKB-KW"/>
</dbReference>
<gene>
    <name evidence="5" type="ORF">H9Q80_11300</name>
</gene>
<name>A0A7G9GJ86_9FIRM</name>
<dbReference type="Gene3D" id="3.40.50.300">
    <property type="entry name" value="P-loop containing nucleotide triphosphate hydrolases"/>
    <property type="match status" value="1"/>
</dbReference>
<dbReference type="SUPFAM" id="SSF52540">
    <property type="entry name" value="P-loop containing nucleoside triphosphate hydrolases"/>
    <property type="match status" value="1"/>
</dbReference>
<evidence type="ECO:0000256" key="2">
    <source>
        <dbReference type="ARBA" id="ARBA00022741"/>
    </source>
</evidence>
<dbReference type="KEGG" id="ehn:H9Q80_11300"/>
<dbReference type="AlphaFoldDB" id="A0A7G9GJ86"/>
<feature type="domain" description="ABC transporter" evidence="4">
    <location>
        <begin position="4"/>
        <end position="234"/>
    </location>
</feature>
<dbReference type="EMBL" id="CP060636">
    <property type="protein sequence ID" value="QNM10868.1"/>
    <property type="molecule type" value="Genomic_DNA"/>
</dbReference>